<gene>
    <name evidence="2" type="ORF">E0E05_10475</name>
</gene>
<keyword evidence="1" id="KW-0732">Signal</keyword>
<evidence type="ECO:0000313" key="2">
    <source>
        <dbReference type="EMBL" id="QBK30979.1"/>
    </source>
</evidence>
<dbReference type="Proteomes" id="UP000293719">
    <property type="component" value="Chromosome"/>
</dbReference>
<organism evidence="2 3">
    <name type="scientific">Roseitalea porphyridii</name>
    <dbReference type="NCBI Taxonomy" id="1852022"/>
    <lineage>
        <taxon>Bacteria</taxon>
        <taxon>Pseudomonadati</taxon>
        <taxon>Pseudomonadota</taxon>
        <taxon>Alphaproteobacteria</taxon>
        <taxon>Hyphomicrobiales</taxon>
        <taxon>Ahrensiaceae</taxon>
        <taxon>Roseitalea</taxon>
    </lineage>
</organism>
<dbReference type="GeneID" id="90767721"/>
<accession>A0A4P6V2R3</accession>
<dbReference type="RefSeq" id="WP_131616658.1">
    <property type="nucleotide sequence ID" value="NZ_CP036532.1"/>
</dbReference>
<name>A0A4P6V2R3_9HYPH</name>
<sequence>MKTLTNGRTLAIVLGGMIGALGAASVAQAEHNSKISCYAYVHDQCFGGGASNCSDDDYDWGLDQCDGYYPSTEPARQAIGNIKASTTDNPRIRAVIGQSMRK</sequence>
<feature type="signal peptide" evidence="1">
    <location>
        <begin position="1"/>
        <end position="29"/>
    </location>
</feature>
<keyword evidence="3" id="KW-1185">Reference proteome</keyword>
<evidence type="ECO:0000256" key="1">
    <source>
        <dbReference type="SAM" id="SignalP"/>
    </source>
</evidence>
<feature type="chain" id="PRO_5020591660" evidence="1">
    <location>
        <begin position="30"/>
        <end position="102"/>
    </location>
</feature>
<evidence type="ECO:0000313" key="3">
    <source>
        <dbReference type="Proteomes" id="UP000293719"/>
    </source>
</evidence>
<dbReference type="EMBL" id="CP036532">
    <property type="protein sequence ID" value="QBK30979.1"/>
    <property type="molecule type" value="Genomic_DNA"/>
</dbReference>
<protein>
    <submittedName>
        <fullName evidence="2">Uncharacterized protein</fullName>
    </submittedName>
</protein>
<reference evidence="2 3" key="1">
    <citation type="journal article" date="2017" name="Int. J. Syst. Evol. Microbiol.">
        <title>Roseitalea porphyridii gen. nov., sp. nov., isolated from a red alga, and reclassification of Hoeflea suaedae Chung et al. 2013 as Pseudohoeflea suaedae gen. nov., comb. nov.</title>
        <authorList>
            <person name="Hyeon J.W."/>
            <person name="Jeong S.E."/>
            <person name="Baek K."/>
            <person name="Jeon C.O."/>
        </authorList>
    </citation>
    <scope>NUCLEOTIDE SEQUENCE [LARGE SCALE GENOMIC DNA]</scope>
    <source>
        <strain evidence="2 3">MA7-20</strain>
    </source>
</reference>
<dbReference type="AlphaFoldDB" id="A0A4P6V2R3"/>
<dbReference type="KEGG" id="rpod:E0E05_10475"/>
<proteinExistence type="predicted"/>